<dbReference type="EMBL" id="LR828257">
    <property type="protein sequence ID" value="CAD0324957.1"/>
    <property type="molecule type" value="Genomic_DNA"/>
</dbReference>
<protein>
    <submittedName>
        <fullName evidence="2">Uncharacterized protein</fullName>
    </submittedName>
</protein>
<reference evidence="2 3" key="1">
    <citation type="submission" date="2020-07" db="EMBL/GenBank/DDBJ databases">
        <authorList>
            <person name="Pothier F. J."/>
        </authorList>
    </citation>
    <scope>NUCLEOTIDE SEQUENCE [LARGE SCALE GENOMIC DNA]</scope>
    <source>
        <strain evidence="2 3">CFBP 498</strain>
    </source>
</reference>
<evidence type="ECO:0000313" key="2">
    <source>
        <dbReference type="EMBL" id="CAD0324967.1"/>
    </source>
</evidence>
<dbReference type="EMBL" id="LR828257">
    <property type="protein sequence ID" value="CAD0324967.1"/>
    <property type="molecule type" value="Genomic_DNA"/>
</dbReference>
<dbReference type="Proteomes" id="UP000515406">
    <property type="component" value="Chromosome"/>
</dbReference>
<feature type="region of interest" description="Disordered" evidence="1">
    <location>
        <begin position="1"/>
        <end position="33"/>
    </location>
</feature>
<organism evidence="2 3">
    <name type="scientific">Xanthomonas hortorum pv. vitians</name>
    <dbReference type="NCBI Taxonomy" id="83224"/>
    <lineage>
        <taxon>Bacteria</taxon>
        <taxon>Pseudomonadati</taxon>
        <taxon>Pseudomonadota</taxon>
        <taxon>Gammaproteobacteria</taxon>
        <taxon>Lysobacterales</taxon>
        <taxon>Lysobacteraceae</taxon>
        <taxon>Xanthomonas</taxon>
    </lineage>
</organism>
<accession>A0A6V7CZW2</accession>
<proteinExistence type="predicted"/>
<evidence type="ECO:0000313" key="3">
    <source>
        <dbReference type="Proteomes" id="UP000515406"/>
    </source>
</evidence>
<keyword evidence="3" id="KW-1185">Reference proteome</keyword>
<gene>
    <name evidence="2" type="ORF">CFBP498_18290</name>
</gene>
<evidence type="ECO:0000256" key="1">
    <source>
        <dbReference type="SAM" id="MobiDB-lite"/>
    </source>
</evidence>
<sequence length="33" mass="3501">MQMSDSGNAHPMAAQPFYGCGRTMPEMPTLAAT</sequence>
<dbReference type="AlphaFoldDB" id="A0A6V7CZW2"/>
<name>A0A6V7CZW2_9XANT</name>